<dbReference type="STRING" id="640635.SAMN04489806_0656"/>
<sequence>MADDNLPTLPALGGRVFDAIVEISDHQVADADGRSVCTVADIQLEGVEFDADVDASAPPPRIVALLDGPVLATRMFGGRPPESRFHRIPWESVTEIGTVIHIDTYGDDMDITWTERWMRDHVIGHIPGGRHDPE</sequence>
<name>A0A1H4JE35_9MICO</name>
<dbReference type="OrthoDB" id="9804685at2"/>
<dbReference type="EMBL" id="FNRY01000001">
    <property type="protein sequence ID" value="SEB44619.1"/>
    <property type="molecule type" value="Genomic_DNA"/>
</dbReference>
<evidence type="ECO:0000313" key="2">
    <source>
        <dbReference type="Proteomes" id="UP000199183"/>
    </source>
</evidence>
<organism evidence="1 2">
    <name type="scientific">Paramicrobacterium humi</name>
    <dbReference type="NCBI Taxonomy" id="640635"/>
    <lineage>
        <taxon>Bacteria</taxon>
        <taxon>Bacillati</taxon>
        <taxon>Actinomycetota</taxon>
        <taxon>Actinomycetes</taxon>
        <taxon>Micrococcales</taxon>
        <taxon>Microbacteriaceae</taxon>
        <taxon>Paramicrobacterium</taxon>
    </lineage>
</organism>
<accession>A0A1H4JE35</accession>
<gene>
    <name evidence="1" type="ORF">SAMN04489806_0656</name>
</gene>
<protein>
    <submittedName>
        <fullName evidence="1">Uncharacterized protein</fullName>
    </submittedName>
</protein>
<proteinExistence type="predicted"/>
<dbReference type="Proteomes" id="UP000199183">
    <property type="component" value="Unassembled WGS sequence"/>
</dbReference>
<evidence type="ECO:0000313" key="1">
    <source>
        <dbReference type="EMBL" id="SEB44619.1"/>
    </source>
</evidence>
<dbReference type="RefSeq" id="WP_091179769.1">
    <property type="nucleotide sequence ID" value="NZ_FNRY01000001.1"/>
</dbReference>
<dbReference type="AlphaFoldDB" id="A0A1H4JE35"/>
<keyword evidence="2" id="KW-1185">Reference proteome</keyword>
<reference evidence="1 2" key="1">
    <citation type="submission" date="2016-10" db="EMBL/GenBank/DDBJ databases">
        <authorList>
            <person name="de Groot N.N."/>
        </authorList>
    </citation>
    <scope>NUCLEOTIDE SEQUENCE [LARGE SCALE GENOMIC DNA]</scope>
    <source>
        <strain evidence="1 2">DSM 21799</strain>
    </source>
</reference>